<dbReference type="PANTHER" id="PTHR43265:SF1">
    <property type="entry name" value="ESTERASE ESTD"/>
    <property type="match status" value="1"/>
</dbReference>
<dbReference type="GO" id="GO:0052689">
    <property type="term" value="F:carboxylic ester hydrolase activity"/>
    <property type="evidence" value="ECO:0007669"/>
    <property type="project" value="TreeGrafter"/>
</dbReference>
<reference evidence="3" key="1">
    <citation type="submission" date="2021-04" db="EMBL/GenBank/DDBJ databases">
        <title>novel species isolated from subtropical streams in China.</title>
        <authorList>
            <person name="Lu H."/>
        </authorList>
    </citation>
    <scope>NUCLEOTIDE SEQUENCE</scope>
    <source>
        <strain evidence="3">LFS511W</strain>
    </source>
</reference>
<evidence type="ECO:0000256" key="1">
    <source>
        <dbReference type="SAM" id="SignalP"/>
    </source>
</evidence>
<evidence type="ECO:0000313" key="3">
    <source>
        <dbReference type="EMBL" id="MBR7783718.1"/>
    </source>
</evidence>
<evidence type="ECO:0000259" key="2">
    <source>
        <dbReference type="Pfam" id="PF12146"/>
    </source>
</evidence>
<dbReference type="RefSeq" id="WP_212688996.1">
    <property type="nucleotide sequence ID" value="NZ_JAGSPN010000014.1"/>
</dbReference>
<dbReference type="Gene3D" id="3.40.50.1820">
    <property type="entry name" value="alpha/beta hydrolase"/>
    <property type="match status" value="1"/>
</dbReference>
<keyword evidence="1" id="KW-0732">Signal</keyword>
<feature type="signal peptide" evidence="1">
    <location>
        <begin position="1"/>
        <end position="22"/>
    </location>
</feature>
<dbReference type="Pfam" id="PF12146">
    <property type="entry name" value="Hydrolase_4"/>
    <property type="match status" value="1"/>
</dbReference>
<organism evidence="3 4">
    <name type="scientific">Undibacterium luofuense</name>
    <dbReference type="NCBI Taxonomy" id="2828733"/>
    <lineage>
        <taxon>Bacteria</taxon>
        <taxon>Pseudomonadati</taxon>
        <taxon>Pseudomonadota</taxon>
        <taxon>Betaproteobacteria</taxon>
        <taxon>Burkholderiales</taxon>
        <taxon>Oxalobacteraceae</taxon>
        <taxon>Undibacterium</taxon>
    </lineage>
</organism>
<comment type="caution">
    <text evidence="3">The sequence shown here is derived from an EMBL/GenBank/DDBJ whole genome shotgun (WGS) entry which is preliminary data.</text>
</comment>
<keyword evidence="4" id="KW-1185">Reference proteome</keyword>
<sequence>MLKKLLFMLLTGSLLFAAVASAKESGVSVQSGIYTLMGSLELPDRADKPPVVLIIAGSGPTDRDGNTIDLRNPAGGKRNTLRMLAEGLSEAGIASVRYDKRGVGASHLMSVPDNLRFEDFVDDAVAWLNWLQQSGRFSKIIIMGHSEGALIGMLAAQRTEVQAFISLCGPADNVGDLLQWQLSKKITAADSKANQLFLQQLKQGNLQAEPPFYLRDLYPVHVRGFLSSEMAYTPTAEIQKLKVPVLLIGGTHDIQVLPEQAQKLAKAQPGAQLTVIEGMNHVLKQSPEGEIAQMPTYSNPLLPLAPELMPAVLSFVRQLP</sequence>
<dbReference type="EMBL" id="JAGSPN010000014">
    <property type="protein sequence ID" value="MBR7783718.1"/>
    <property type="molecule type" value="Genomic_DNA"/>
</dbReference>
<feature type="chain" id="PRO_5037716392" evidence="1">
    <location>
        <begin position="23"/>
        <end position="320"/>
    </location>
</feature>
<name>A0A941DMQ1_9BURK</name>
<evidence type="ECO:0000313" key="4">
    <source>
        <dbReference type="Proteomes" id="UP000680067"/>
    </source>
</evidence>
<keyword evidence="3" id="KW-0378">Hydrolase</keyword>
<dbReference type="AlphaFoldDB" id="A0A941DMQ1"/>
<dbReference type="PANTHER" id="PTHR43265">
    <property type="entry name" value="ESTERASE ESTD"/>
    <property type="match status" value="1"/>
</dbReference>
<gene>
    <name evidence="3" type="ORF">KDM89_16350</name>
</gene>
<dbReference type="InterPro" id="IPR029058">
    <property type="entry name" value="AB_hydrolase_fold"/>
</dbReference>
<proteinExistence type="predicted"/>
<dbReference type="SUPFAM" id="SSF53474">
    <property type="entry name" value="alpha/beta-Hydrolases"/>
    <property type="match status" value="1"/>
</dbReference>
<dbReference type="InterPro" id="IPR053145">
    <property type="entry name" value="AB_hydrolase_Est10"/>
</dbReference>
<dbReference type="InterPro" id="IPR022742">
    <property type="entry name" value="Hydrolase_4"/>
</dbReference>
<accession>A0A941DMQ1</accession>
<dbReference type="Proteomes" id="UP000680067">
    <property type="component" value="Unassembled WGS sequence"/>
</dbReference>
<feature type="domain" description="Serine aminopeptidase S33" evidence="2">
    <location>
        <begin position="83"/>
        <end position="283"/>
    </location>
</feature>
<protein>
    <submittedName>
        <fullName evidence="3">Alpha/beta fold hydrolase</fullName>
    </submittedName>
</protein>